<dbReference type="InterPro" id="IPR057251">
    <property type="entry name" value="FP_C"/>
</dbReference>
<keyword evidence="3" id="KW-1185">Reference proteome</keyword>
<protein>
    <recommendedName>
        <fullName evidence="1">FP protein C-terminal domain-containing protein</fullName>
    </recommendedName>
</protein>
<dbReference type="Pfam" id="PF25298">
    <property type="entry name" value="Baculo_FP_2nd"/>
    <property type="match status" value="1"/>
</dbReference>
<sequence>MEHLKNKVDKEEMVQRSCNLVSATDNDHENVHKAINIADPDTSSDEYSIEVLHSKARRKPILVKFKRKHAKELKKHGFQFVWCKGGQVYVRKNDGQPHVRIKVVDHVELLIRGVNI</sequence>
<dbReference type="AlphaFoldDB" id="A0ABD2PAD8"/>
<accession>A0ABD2PAD8</accession>
<dbReference type="Proteomes" id="UP001516400">
    <property type="component" value="Unassembled WGS sequence"/>
</dbReference>
<feature type="domain" description="FP protein C-terminal" evidence="1">
    <location>
        <begin position="71"/>
        <end position="107"/>
    </location>
</feature>
<evidence type="ECO:0000259" key="1">
    <source>
        <dbReference type="Pfam" id="PF25298"/>
    </source>
</evidence>
<name>A0ABD2PAD8_9CUCU</name>
<dbReference type="EMBL" id="JABFTP020000185">
    <property type="protein sequence ID" value="KAL3287785.1"/>
    <property type="molecule type" value="Genomic_DNA"/>
</dbReference>
<reference evidence="2 3" key="1">
    <citation type="journal article" date="2021" name="BMC Biol.">
        <title>Horizontally acquired antibacterial genes associated with adaptive radiation of ladybird beetles.</title>
        <authorList>
            <person name="Li H.S."/>
            <person name="Tang X.F."/>
            <person name="Huang Y.H."/>
            <person name="Xu Z.Y."/>
            <person name="Chen M.L."/>
            <person name="Du X.Y."/>
            <person name="Qiu B.Y."/>
            <person name="Chen P.T."/>
            <person name="Zhang W."/>
            <person name="Slipinski A."/>
            <person name="Escalona H.E."/>
            <person name="Waterhouse R.M."/>
            <person name="Zwick A."/>
            <person name="Pang H."/>
        </authorList>
    </citation>
    <scope>NUCLEOTIDE SEQUENCE [LARGE SCALE GENOMIC DNA]</scope>
    <source>
        <strain evidence="2">SYSU2018</strain>
    </source>
</reference>
<comment type="caution">
    <text evidence="2">The sequence shown here is derived from an EMBL/GenBank/DDBJ whole genome shotgun (WGS) entry which is preliminary data.</text>
</comment>
<evidence type="ECO:0000313" key="3">
    <source>
        <dbReference type="Proteomes" id="UP001516400"/>
    </source>
</evidence>
<proteinExistence type="predicted"/>
<gene>
    <name evidence="2" type="ORF">HHI36_002247</name>
</gene>
<evidence type="ECO:0000313" key="2">
    <source>
        <dbReference type="EMBL" id="KAL3287785.1"/>
    </source>
</evidence>
<organism evidence="2 3">
    <name type="scientific">Cryptolaemus montrouzieri</name>
    <dbReference type="NCBI Taxonomy" id="559131"/>
    <lineage>
        <taxon>Eukaryota</taxon>
        <taxon>Metazoa</taxon>
        <taxon>Ecdysozoa</taxon>
        <taxon>Arthropoda</taxon>
        <taxon>Hexapoda</taxon>
        <taxon>Insecta</taxon>
        <taxon>Pterygota</taxon>
        <taxon>Neoptera</taxon>
        <taxon>Endopterygota</taxon>
        <taxon>Coleoptera</taxon>
        <taxon>Polyphaga</taxon>
        <taxon>Cucujiformia</taxon>
        <taxon>Coccinelloidea</taxon>
        <taxon>Coccinellidae</taxon>
        <taxon>Scymninae</taxon>
        <taxon>Scymnini</taxon>
        <taxon>Cryptolaemus</taxon>
    </lineage>
</organism>